<gene>
    <name evidence="13" type="ORF">SAMN05216204_109105</name>
</gene>
<dbReference type="InterPro" id="IPR045584">
    <property type="entry name" value="Pilin-like"/>
</dbReference>
<evidence type="ECO:0000256" key="8">
    <source>
        <dbReference type="ARBA" id="ARBA00023136"/>
    </source>
</evidence>
<dbReference type="Gene3D" id="3.30.700.10">
    <property type="entry name" value="Glycoprotein, Type 4 Pilin"/>
    <property type="match status" value="1"/>
</dbReference>
<evidence type="ECO:0000256" key="4">
    <source>
        <dbReference type="ARBA" id="ARBA00022481"/>
    </source>
</evidence>
<comment type="subcellular location">
    <subcellularLocation>
        <location evidence="1">Cell inner membrane</location>
        <topology evidence="1">Single-pass membrane protein</topology>
    </subcellularLocation>
</comment>
<evidence type="ECO:0000256" key="3">
    <source>
        <dbReference type="ARBA" id="ARBA00022475"/>
    </source>
</evidence>
<keyword evidence="14" id="KW-1185">Reference proteome</keyword>
<evidence type="ECO:0000256" key="10">
    <source>
        <dbReference type="ARBA" id="ARBA00030775"/>
    </source>
</evidence>
<dbReference type="InterPro" id="IPR022346">
    <property type="entry name" value="T2SS_GspH"/>
</dbReference>
<keyword evidence="7 11" id="KW-1133">Transmembrane helix</keyword>
<evidence type="ECO:0000256" key="11">
    <source>
        <dbReference type="SAM" id="Phobius"/>
    </source>
</evidence>
<keyword evidence="8 11" id="KW-0472">Membrane</keyword>
<evidence type="ECO:0000256" key="2">
    <source>
        <dbReference type="ARBA" id="ARBA00021549"/>
    </source>
</evidence>
<dbReference type="GO" id="GO:0005886">
    <property type="term" value="C:plasma membrane"/>
    <property type="evidence" value="ECO:0007669"/>
    <property type="project" value="UniProtKB-SubCell"/>
</dbReference>
<dbReference type="OrthoDB" id="5786415at2"/>
<keyword evidence="4" id="KW-0488">Methylation</keyword>
<dbReference type="NCBIfam" id="TIGR02532">
    <property type="entry name" value="IV_pilin_GFxxxE"/>
    <property type="match status" value="1"/>
</dbReference>
<evidence type="ECO:0000256" key="9">
    <source>
        <dbReference type="ARBA" id="ARBA00025772"/>
    </source>
</evidence>
<evidence type="ECO:0000256" key="6">
    <source>
        <dbReference type="ARBA" id="ARBA00022692"/>
    </source>
</evidence>
<feature type="domain" description="General secretion pathway GspH" evidence="12">
    <location>
        <begin position="43"/>
        <end position="137"/>
    </location>
</feature>
<reference evidence="14" key="1">
    <citation type="submission" date="2016-10" db="EMBL/GenBank/DDBJ databases">
        <authorList>
            <person name="Varghese N."/>
            <person name="Submissions S."/>
        </authorList>
    </citation>
    <scope>NUCLEOTIDE SEQUENCE [LARGE SCALE GENOMIC DNA]</scope>
    <source>
        <strain evidence="14">CGMCC 1.12041</strain>
    </source>
</reference>
<dbReference type="STRING" id="1164594.SAMN05216204_109105"/>
<dbReference type="Pfam" id="PF07963">
    <property type="entry name" value="N_methyl"/>
    <property type="match status" value="1"/>
</dbReference>
<dbReference type="GO" id="GO:0015628">
    <property type="term" value="P:protein secretion by the type II secretion system"/>
    <property type="evidence" value="ECO:0007669"/>
    <property type="project" value="InterPro"/>
</dbReference>
<evidence type="ECO:0000256" key="1">
    <source>
        <dbReference type="ARBA" id="ARBA00004377"/>
    </source>
</evidence>
<name>A0A1I1LJG9_9BURK</name>
<keyword evidence="5" id="KW-0997">Cell inner membrane</keyword>
<comment type="similarity">
    <text evidence="9">Belongs to the GSP H family.</text>
</comment>
<dbReference type="EMBL" id="FOLD01000009">
    <property type="protein sequence ID" value="SFC72712.1"/>
    <property type="molecule type" value="Genomic_DNA"/>
</dbReference>
<dbReference type="RefSeq" id="WP_143084551.1">
    <property type="nucleotide sequence ID" value="NZ_FOLD01000009.1"/>
</dbReference>
<evidence type="ECO:0000313" key="14">
    <source>
        <dbReference type="Proteomes" id="UP000198639"/>
    </source>
</evidence>
<dbReference type="Proteomes" id="UP000198639">
    <property type="component" value="Unassembled WGS sequence"/>
</dbReference>
<evidence type="ECO:0000259" key="12">
    <source>
        <dbReference type="Pfam" id="PF12019"/>
    </source>
</evidence>
<dbReference type="AlphaFoldDB" id="A0A1I1LJG9"/>
<evidence type="ECO:0000256" key="5">
    <source>
        <dbReference type="ARBA" id="ARBA00022519"/>
    </source>
</evidence>
<keyword evidence="6 11" id="KW-0812">Transmembrane</keyword>
<feature type="transmembrane region" description="Helical" evidence="11">
    <location>
        <begin position="12"/>
        <end position="31"/>
    </location>
</feature>
<dbReference type="InterPro" id="IPR012902">
    <property type="entry name" value="N_methyl_site"/>
</dbReference>
<dbReference type="Pfam" id="PF12019">
    <property type="entry name" value="GspH"/>
    <property type="match status" value="1"/>
</dbReference>
<accession>A0A1I1LJG9</accession>
<proteinExistence type="inferred from homology"/>
<sequence length="152" mass="15953">MRRARGFTMVELVLVMVLIGVIAAIGVPKLMGDNSIEAAAFGDEVVSALRSAQKTAVARRRMVCANVGDTAVTLRMASEPGMNACDIALDTDSWQTTASGVTASTHTLYFQPNGLITSDTAGSLRVSGAVSIRLDGAERRAIVFEGSTGYVQ</sequence>
<evidence type="ECO:0000256" key="7">
    <source>
        <dbReference type="ARBA" id="ARBA00022989"/>
    </source>
</evidence>
<organism evidence="13 14">
    <name type="scientific">Massilia yuzhufengensis</name>
    <dbReference type="NCBI Taxonomy" id="1164594"/>
    <lineage>
        <taxon>Bacteria</taxon>
        <taxon>Pseudomonadati</taxon>
        <taxon>Pseudomonadota</taxon>
        <taxon>Betaproteobacteria</taxon>
        <taxon>Burkholderiales</taxon>
        <taxon>Oxalobacteraceae</taxon>
        <taxon>Telluria group</taxon>
        <taxon>Massilia</taxon>
    </lineage>
</organism>
<dbReference type="GO" id="GO:0015627">
    <property type="term" value="C:type II protein secretion system complex"/>
    <property type="evidence" value="ECO:0007669"/>
    <property type="project" value="InterPro"/>
</dbReference>
<keyword evidence="3" id="KW-1003">Cell membrane</keyword>
<evidence type="ECO:0000313" key="13">
    <source>
        <dbReference type="EMBL" id="SFC72712.1"/>
    </source>
</evidence>
<dbReference type="SUPFAM" id="SSF54523">
    <property type="entry name" value="Pili subunits"/>
    <property type="match status" value="1"/>
</dbReference>
<protein>
    <recommendedName>
        <fullName evidence="2">Type II secretion system protein H</fullName>
    </recommendedName>
    <alternativeName>
        <fullName evidence="10">General secretion pathway protein H</fullName>
    </alternativeName>
</protein>